<accession>A0ABN8LYJ8</accession>
<name>A0ABN8LYJ8_9CNID</name>
<feature type="compositionally biased region" description="Basic and acidic residues" evidence="1">
    <location>
        <begin position="117"/>
        <end position="142"/>
    </location>
</feature>
<evidence type="ECO:0000313" key="3">
    <source>
        <dbReference type="Proteomes" id="UP001159427"/>
    </source>
</evidence>
<reference evidence="2 3" key="1">
    <citation type="submission" date="2022-05" db="EMBL/GenBank/DDBJ databases">
        <authorList>
            <consortium name="Genoscope - CEA"/>
            <person name="William W."/>
        </authorList>
    </citation>
    <scope>NUCLEOTIDE SEQUENCE [LARGE SCALE GENOMIC DNA]</scope>
</reference>
<comment type="caution">
    <text evidence="2">The sequence shown here is derived from an EMBL/GenBank/DDBJ whole genome shotgun (WGS) entry which is preliminary data.</text>
</comment>
<proteinExistence type="predicted"/>
<dbReference type="EMBL" id="CALNXI010000151">
    <property type="protein sequence ID" value="CAH3020547.1"/>
    <property type="molecule type" value="Genomic_DNA"/>
</dbReference>
<evidence type="ECO:0000313" key="2">
    <source>
        <dbReference type="EMBL" id="CAH3020547.1"/>
    </source>
</evidence>
<protein>
    <submittedName>
        <fullName evidence="2">Uncharacterized protein</fullName>
    </submittedName>
</protein>
<organism evidence="2 3">
    <name type="scientific">Porites evermanni</name>
    <dbReference type="NCBI Taxonomy" id="104178"/>
    <lineage>
        <taxon>Eukaryota</taxon>
        <taxon>Metazoa</taxon>
        <taxon>Cnidaria</taxon>
        <taxon>Anthozoa</taxon>
        <taxon>Hexacorallia</taxon>
        <taxon>Scleractinia</taxon>
        <taxon>Fungiina</taxon>
        <taxon>Poritidae</taxon>
        <taxon>Porites</taxon>
    </lineage>
</organism>
<feature type="region of interest" description="Disordered" evidence="1">
    <location>
        <begin position="101"/>
        <end position="142"/>
    </location>
</feature>
<sequence length="206" mass="23804">MGVVTNVTWFVLKIRDHPIDEWRYFPYRATFDFECYFDKEKAQELKNTEKLTWQSAHVPLSVSVCSNVPGYQAPKCFVLEGDSDLLLEAFVQYLTKISTKRNVESGEDENSEEEREDDSRGIDLRASDDKEDEKGIEAENEEDHSLKFRDISNYFAPGFSYDQFPESVRVRTDQGIFPISVARQVGQARRNIAAPTRCLLLKSDER</sequence>
<dbReference type="Proteomes" id="UP001159427">
    <property type="component" value="Unassembled WGS sequence"/>
</dbReference>
<feature type="compositionally biased region" description="Acidic residues" evidence="1">
    <location>
        <begin position="105"/>
        <end position="116"/>
    </location>
</feature>
<gene>
    <name evidence="2" type="ORF">PEVE_00007648</name>
</gene>
<keyword evidence="3" id="KW-1185">Reference proteome</keyword>
<evidence type="ECO:0000256" key="1">
    <source>
        <dbReference type="SAM" id="MobiDB-lite"/>
    </source>
</evidence>